<sequence>MEQIEAIFSTRRITSERTRYLYVVQSLPFDFAVDVEDLLNPISADGPYTQLKDAVINHVAKSANRMLRELFTQVKLEDQTPSQLMLHTLSLLAGRDMDDAIF</sequence>
<protein>
    <submittedName>
        <fullName evidence="4">Transcriptional regulator</fullName>
    </submittedName>
</protein>
<dbReference type="WBParaSite" id="SSLN_0001661701-mRNA-1">
    <property type="protein sequence ID" value="SSLN_0001661701-mRNA-1"/>
    <property type="gene ID" value="SSLN_0001661701"/>
</dbReference>
<dbReference type="Pfam" id="PF23055">
    <property type="entry name" value="DUF7041"/>
    <property type="match status" value="1"/>
</dbReference>
<keyword evidence="3" id="KW-1185">Reference proteome</keyword>
<feature type="domain" description="DUF7041" evidence="1">
    <location>
        <begin position="3"/>
        <end position="71"/>
    </location>
</feature>
<evidence type="ECO:0000313" key="3">
    <source>
        <dbReference type="Proteomes" id="UP000275846"/>
    </source>
</evidence>
<dbReference type="InterPro" id="IPR055469">
    <property type="entry name" value="DUF7041"/>
</dbReference>
<name>A0A183THR1_SCHSO</name>
<evidence type="ECO:0000259" key="1">
    <source>
        <dbReference type="Pfam" id="PF23055"/>
    </source>
</evidence>
<accession>A0A183THR1</accession>
<evidence type="ECO:0000313" key="2">
    <source>
        <dbReference type="EMBL" id="VDM02395.1"/>
    </source>
</evidence>
<dbReference type="PANTHER" id="PTHR33327">
    <property type="entry name" value="ENDONUCLEASE"/>
    <property type="match status" value="1"/>
</dbReference>
<dbReference type="AlphaFoldDB" id="A0A183THR1"/>
<evidence type="ECO:0000313" key="4">
    <source>
        <dbReference type="WBParaSite" id="SSLN_0001661701-mRNA-1"/>
    </source>
</evidence>
<dbReference type="Proteomes" id="UP000275846">
    <property type="component" value="Unassembled WGS sequence"/>
</dbReference>
<proteinExistence type="predicted"/>
<dbReference type="PANTHER" id="PTHR33327:SF3">
    <property type="entry name" value="RNA-DIRECTED DNA POLYMERASE"/>
    <property type="match status" value="1"/>
</dbReference>
<organism evidence="4">
    <name type="scientific">Schistocephalus solidus</name>
    <name type="common">Tapeworm</name>
    <dbReference type="NCBI Taxonomy" id="70667"/>
    <lineage>
        <taxon>Eukaryota</taxon>
        <taxon>Metazoa</taxon>
        <taxon>Spiralia</taxon>
        <taxon>Lophotrochozoa</taxon>
        <taxon>Platyhelminthes</taxon>
        <taxon>Cestoda</taxon>
        <taxon>Eucestoda</taxon>
        <taxon>Diphyllobothriidea</taxon>
        <taxon>Diphyllobothriidae</taxon>
        <taxon>Schistocephalus</taxon>
    </lineage>
</organism>
<reference evidence="4" key="1">
    <citation type="submission" date="2016-06" db="UniProtKB">
        <authorList>
            <consortium name="WormBaseParasite"/>
        </authorList>
    </citation>
    <scope>IDENTIFICATION</scope>
</reference>
<dbReference type="EMBL" id="UYSU01040554">
    <property type="protein sequence ID" value="VDM02395.1"/>
    <property type="molecule type" value="Genomic_DNA"/>
</dbReference>
<dbReference type="OrthoDB" id="6260718at2759"/>
<gene>
    <name evidence="2" type="ORF">SSLN_LOCUS16009</name>
</gene>
<reference evidence="2 3" key="2">
    <citation type="submission" date="2018-11" db="EMBL/GenBank/DDBJ databases">
        <authorList>
            <consortium name="Pathogen Informatics"/>
        </authorList>
    </citation>
    <scope>NUCLEOTIDE SEQUENCE [LARGE SCALE GENOMIC DNA]</scope>
    <source>
        <strain evidence="2 3">NST_G2</strain>
    </source>
</reference>